<proteinExistence type="predicted"/>
<reference evidence="1 2" key="1">
    <citation type="submission" date="2018-11" db="EMBL/GenBank/DDBJ databases">
        <authorList>
            <consortium name="Pathogen Informatics"/>
        </authorList>
    </citation>
    <scope>NUCLEOTIDE SEQUENCE [LARGE SCALE GENOMIC DNA]</scope>
</reference>
<dbReference type="EMBL" id="UYRU01093075">
    <property type="protein sequence ID" value="VDN38421.1"/>
    <property type="molecule type" value="Genomic_DNA"/>
</dbReference>
<protein>
    <submittedName>
        <fullName evidence="1">Uncharacterized protein</fullName>
    </submittedName>
</protein>
<name>A0A3P7P6X4_DIBLA</name>
<keyword evidence="2" id="KW-1185">Reference proteome</keyword>
<sequence>MIDQSSSLSSEIIGEKGTELLRLAIERRASEVRFTREAELMYIFENLCLAAEEEDEQVVHKLSSKDLKPEQIKVLQHAAGFNTSDADPLNLVAAIELLLKHFREPAETQNPIRQQITSLFMTNKCRPAIPKTEQDALRTLNVDKTIVILPEDKGRSTVVLHKAKYLKRPAHCMRTIVKGTR</sequence>
<dbReference type="OrthoDB" id="6782675at2759"/>
<organism evidence="1 2">
    <name type="scientific">Dibothriocephalus latus</name>
    <name type="common">Fish tapeworm</name>
    <name type="synonym">Diphyllobothrium latum</name>
    <dbReference type="NCBI Taxonomy" id="60516"/>
    <lineage>
        <taxon>Eukaryota</taxon>
        <taxon>Metazoa</taxon>
        <taxon>Spiralia</taxon>
        <taxon>Lophotrochozoa</taxon>
        <taxon>Platyhelminthes</taxon>
        <taxon>Cestoda</taxon>
        <taxon>Eucestoda</taxon>
        <taxon>Diphyllobothriidea</taxon>
        <taxon>Diphyllobothriidae</taxon>
        <taxon>Dibothriocephalus</taxon>
    </lineage>
</organism>
<accession>A0A3P7P6X4</accession>
<gene>
    <name evidence="1" type="ORF">DILT_LOCUS17595</name>
</gene>
<evidence type="ECO:0000313" key="1">
    <source>
        <dbReference type="EMBL" id="VDN38421.1"/>
    </source>
</evidence>
<dbReference type="Proteomes" id="UP000281553">
    <property type="component" value="Unassembled WGS sequence"/>
</dbReference>
<dbReference type="AlphaFoldDB" id="A0A3P7P6X4"/>
<evidence type="ECO:0000313" key="2">
    <source>
        <dbReference type="Proteomes" id="UP000281553"/>
    </source>
</evidence>